<comment type="caution">
    <text evidence="1">The sequence shown here is derived from an EMBL/GenBank/DDBJ whole genome shotgun (WGS) entry which is preliminary data.</text>
</comment>
<organism evidence="1 2">
    <name type="scientific">Enterococcus faecium R496</name>
    <dbReference type="NCBI Taxonomy" id="1134836"/>
    <lineage>
        <taxon>Bacteria</taxon>
        <taxon>Bacillati</taxon>
        <taxon>Bacillota</taxon>
        <taxon>Bacilli</taxon>
        <taxon>Lactobacillales</taxon>
        <taxon>Enterococcaceae</taxon>
        <taxon>Enterococcus</taxon>
    </lineage>
</organism>
<protein>
    <submittedName>
        <fullName evidence="1">Uncharacterized protein</fullName>
    </submittedName>
</protein>
<proteinExistence type="predicted"/>
<dbReference type="EMBL" id="AMAH01000111">
    <property type="protein sequence ID" value="EJX52837.1"/>
    <property type="molecule type" value="Genomic_DNA"/>
</dbReference>
<reference evidence="1 2" key="1">
    <citation type="submission" date="2012-04" db="EMBL/GenBank/DDBJ databases">
        <authorList>
            <person name="Weinstock G."/>
            <person name="Sodergren E."/>
            <person name="Lobos E.A."/>
            <person name="Fulton L."/>
            <person name="Fulton R."/>
            <person name="Courtney L."/>
            <person name="Fronick C."/>
            <person name="O'Laughlin M."/>
            <person name="Godfrey J."/>
            <person name="Wilson R.M."/>
            <person name="Miner T."/>
            <person name="Farmer C."/>
            <person name="Delehaunty K."/>
            <person name="Cordes M."/>
            <person name="Minx P."/>
            <person name="Tomlinson C."/>
            <person name="Chen J."/>
            <person name="Wollam A."/>
            <person name="Pepin K.H."/>
            <person name="Bhonagiri V."/>
            <person name="Zhang X."/>
            <person name="Suruliraj S."/>
            <person name="Warren W."/>
            <person name="Mitreva M."/>
            <person name="Mardis E.R."/>
            <person name="Wilson R.K."/>
        </authorList>
    </citation>
    <scope>NUCLEOTIDE SEQUENCE [LARGE SCALE GENOMIC DNA]</scope>
    <source>
        <strain evidence="1 2">R496</strain>
    </source>
</reference>
<feature type="non-terminal residue" evidence="1">
    <location>
        <position position="1"/>
    </location>
</feature>
<evidence type="ECO:0000313" key="2">
    <source>
        <dbReference type="Proteomes" id="UP000006402"/>
    </source>
</evidence>
<accession>A0AAV3GW86</accession>
<dbReference type="Proteomes" id="UP000006402">
    <property type="component" value="Unassembled WGS sequence"/>
</dbReference>
<name>A0AAV3GW86_ENTFC</name>
<dbReference type="AlphaFoldDB" id="A0AAV3GW86"/>
<gene>
    <name evidence="1" type="ORF">HMPREF1378_01456</name>
</gene>
<sequence>LRVWNSFCLQSVIIIKIMLKIKKNCPSLLFKSFYQNYIVNVKKQHDIIYRRLYSIYGSLLKKNGVRVNTMGH</sequence>
<evidence type="ECO:0000313" key="1">
    <source>
        <dbReference type="EMBL" id="EJX52837.1"/>
    </source>
</evidence>